<dbReference type="InterPro" id="IPR015093">
    <property type="entry name" value="Card1_endonucl_dom"/>
</dbReference>
<dbReference type="Gene3D" id="3.40.1350.10">
    <property type="match status" value="1"/>
</dbReference>
<dbReference type="RefSeq" id="WP_166919183.1">
    <property type="nucleotide sequence ID" value="NZ_JAASRN010000002.1"/>
</dbReference>
<dbReference type="EMBL" id="JAASRN010000002">
    <property type="protein sequence ID" value="NIK73930.1"/>
    <property type="molecule type" value="Genomic_DNA"/>
</dbReference>
<dbReference type="AlphaFoldDB" id="A0A846MRF0"/>
<dbReference type="GO" id="GO:0003676">
    <property type="term" value="F:nucleic acid binding"/>
    <property type="evidence" value="ECO:0007669"/>
    <property type="project" value="InterPro"/>
</dbReference>
<dbReference type="InterPro" id="IPR011335">
    <property type="entry name" value="Restrct_endonuc-II-like"/>
</dbReference>
<dbReference type="Pfam" id="PF23400">
    <property type="entry name" value="CARF_Card1"/>
    <property type="match status" value="1"/>
</dbReference>
<evidence type="ECO:0000259" key="1">
    <source>
        <dbReference type="Pfam" id="PF09002"/>
    </source>
</evidence>
<dbReference type="Proteomes" id="UP000537126">
    <property type="component" value="Unassembled WGS sequence"/>
</dbReference>
<dbReference type="Gene3D" id="3.40.50.10770">
    <property type="entry name" value="Hypothetical protein VC1899 like domain (Restriction endonuclease-like)"/>
    <property type="match status" value="1"/>
</dbReference>
<feature type="domain" description="Card1 endonuclease" evidence="1">
    <location>
        <begin position="210"/>
        <end position="348"/>
    </location>
</feature>
<feature type="domain" description="Card1 CARF" evidence="2">
    <location>
        <begin position="12"/>
        <end position="157"/>
    </location>
</feature>
<evidence type="ECO:0000259" key="2">
    <source>
        <dbReference type="Pfam" id="PF23400"/>
    </source>
</evidence>
<evidence type="ECO:0000313" key="3">
    <source>
        <dbReference type="EMBL" id="NIK73930.1"/>
    </source>
</evidence>
<dbReference type="Pfam" id="PF09002">
    <property type="entry name" value="Card1_endonuc"/>
    <property type="match status" value="1"/>
</dbReference>
<evidence type="ECO:0008006" key="5">
    <source>
        <dbReference type="Google" id="ProtNLM"/>
    </source>
</evidence>
<protein>
    <recommendedName>
        <fullName evidence="5">DUF1887 domain-containing protein</fullName>
    </recommendedName>
</protein>
<comment type="caution">
    <text evidence="3">The sequence shown here is derived from an EMBL/GenBank/DDBJ whole genome shotgun (WGS) entry which is preliminary data.</text>
</comment>
<reference evidence="3 4" key="1">
    <citation type="submission" date="2020-03" db="EMBL/GenBank/DDBJ databases">
        <title>Genomic Encyclopedia of Type Strains, Phase IV (KMG-IV): sequencing the most valuable type-strain genomes for metagenomic binning, comparative biology and taxonomic classification.</title>
        <authorList>
            <person name="Goeker M."/>
        </authorList>
    </citation>
    <scope>NUCLEOTIDE SEQUENCE [LARGE SCALE GENOMIC DNA]</scope>
    <source>
        <strain evidence="3 4">DSM 5718</strain>
    </source>
</reference>
<evidence type="ECO:0000313" key="4">
    <source>
        <dbReference type="Proteomes" id="UP000537126"/>
    </source>
</evidence>
<organism evidence="3 4">
    <name type="scientific">Thermonema lapsum</name>
    <dbReference type="NCBI Taxonomy" id="28195"/>
    <lineage>
        <taxon>Bacteria</taxon>
        <taxon>Pseudomonadati</taxon>
        <taxon>Bacteroidota</taxon>
        <taxon>Cytophagia</taxon>
        <taxon>Cytophagales</taxon>
        <taxon>Thermonemataceae</taxon>
        <taxon>Thermonema</taxon>
    </lineage>
</organism>
<dbReference type="InterPro" id="IPR011856">
    <property type="entry name" value="tRNA_endonuc-like_dom_sf"/>
</dbReference>
<name>A0A846MRF0_9BACT</name>
<dbReference type="SUPFAM" id="SSF52980">
    <property type="entry name" value="Restriction endonuclease-like"/>
    <property type="match status" value="1"/>
</dbReference>
<dbReference type="InterPro" id="IPR056339">
    <property type="entry name" value="CARF_Card1"/>
</dbReference>
<accession>A0A846MRF0</accession>
<sequence length="361" mass="41373">MEILQSSPPDSVLVTLVSEQTIPNVMLIKELKAKVQNYLFIYTDRTQQHLQWILQATGLQKGNYRIFSMQTFPEGYSAIFNDLQRFVEGEKLPPHTPFLVNLTGGTKIMSLAVFNYFKEHFAHSYFFYLPLGRNQVNGVYPATAVHPLHIKLSLEEYFTACGMHIQARGRGANPPKGCSTPEEMMQSLKKTKWQMPDNKAMLENPNMSEAEKKYLSGEWFELYCTQLIKKRLQLRDEAIACGVKVQNMQLMPAEHYAANSDNEIDIAFVYKNRLYLVECKVLRGKSAATKVHNDAFYRIVTVALQLGIACRKMVLALVDLSAQREFVHRKARLLGIDYVADLNDFHKNMELESLFKEITNS</sequence>
<proteinExistence type="predicted"/>
<gene>
    <name evidence="3" type="ORF">FHS56_001443</name>
</gene>
<keyword evidence="4" id="KW-1185">Reference proteome</keyword>